<evidence type="ECO:0000313" key="3">
    <source>
        <dbReference type="Proteomes" id="UP001164743"/>
    </source>
</evidence>
<feature type="compositionally biased region" description="Polar residues" evidence="1">
    <location>
        <begin position="21"/>
        <end position="39"/>
    </location>
</feature>
<dbReference type="RefSeq" id="XP_053018562.1">
    <property type="nucleotide sequence ID" value="XM_053167335.1"/>
</dbReference>
<proteinExistence type="predicted"/>
<dbReference type="Proteomes" id="UP001164743">
    <property type="component" value="Chromosome 3A"/>
</dbReference>
<feature type="region of interest" description="Disordered" evidence="1">
    <location>
        <begin position="1"/>
        <end position="62"/>
    </location>
</feature>
<reference evidence="2" key="1">
    <citation type="submission" date="2022-10" db="EMBL/GenBank/DDBJ databases">
        <title>Puccinia triticina Genome sequencing and assembly.</title>
        <authorList>
            <person name="Li C."/>
        </authorList>
    </citation>
    <scope>NUCLEOTIDE SEQUENCE</scope>
    <source>
        <strain evidence="2">Pt15</strain>
    </source>
</reference>
<gene>
    <name evidence="2" type="ORF">PtA15_3A373</name>
</gene>
<name>A0ABY7CJM7_9BASI</name>
<feature type="compositionally biased region" description="Low complexity" evidence="1">
    <location>
        <begin position="172"/>
        <end position="188"/>
    </location>
</feature>
<keyword evidence="3" id="KW-1185">Reference proteome</keyword>
<organism evidence="2 3">
    <name type="scientific">Puccinia triticina</name>
    <dbReference type="NCBI Taxonomy" id="208348"/>
    <lineage>
        <taxon>Eukaryota</taxon>
        <taxon>Fungi</taxon>
        <taxon>Dikarya</taxon>
        <taxon>Basidiomycota</taxon>
        <taxon>Pucciniomycotina</taxon>
        <taxon>Pucciniomycetes</taxon>
        <taxon>Pucciniales</taxon>
        <taxon>Pucciniaceae</taxon>
        <taxon>Puccinia</taxon>
    </lineage>
</organism>
<dbReference type="EMBL" id="CP110423">
    <property type="protein sequence ID" value="WAQ83007.1"/>
    <property type="molecule type" value="Genomic_DNA"/>
</dbReference>
<feature type="region of interest" description="Disordered" evidence="1">
    <location>
        <begin position="83"/>
        <end position="189"/>
    </location>
</feature>
<feature type="region of interest" description="Disordered" evidence="1">
    <location>
        <begin position="319"/>
        <end position="352"/>
    </location>
</feature>
<evidence type="ECO:0000256" key="1">
    <source>
        <dbReference type="SAM" id="MobiDB-lite"/>
    </source>
</evidence>
<accession>A0ABY7CJM7</accession>
<evidence type="ECO:0000313" key="2">
    <source>
        <dbReference type="EMBL" id="WAQ83007.1"/>
    </source>
</evidence>
<sequence>MPHYAVEGPSGSEEAGHSPLIRSNSTDPHSSNPATSRQQDPVAPPQSGNNQPNTHDVRPVDRREFQRLQASVDRMMTLMETMSMSQHNASSDAVPAHPQPPPAQQTQSDPHHRPLFFPPHQQTQSFSSHRPFPQSFHHAPHLFPPNPQQQSNNTPQFRSHPAAQLPPTAHVPPTAQARRPAASAPQQAYEHQLVAEPPKLEDIWFTGDSVHLLHFLRLVRNFLRINLHFQSDSRRIAWIAQHFGHPPSHHSAIPAPSINWYNSLIIENSRRQGVYGIYEDHHGIPFRHEKLVKMQLAWKAADQADRLALLPPAPGFGGAPELPSSARLPPSQVPRQQAPSHRQAHGPEAMEADAARAVPATPATRALLDACRALCRARGRCFRCLAPSVPGAHTGAADCPDLFVSAARRQAFVDECRTNPGHASVAAISAPPVLPTPLSYTAASPTNFSIHATAHSRSR</sequence>
<dbReference type="GeneID" id="77808230"/>
<protein>
    <submittedName>
        <fullName evidence="2">Uncharacterized protein</fullName>
    </submittedName>
</protein>